<feature type="signal peptide" evidence="2">
    <location>
        <begin position="1"/>
        <end position="17"/>
    </location>
</feature>
<dbReference type="PANTHER" id="PTHR47966:SF6">
    <property type="entry name" value="PEPTIDASE A1 DOMAIN-CONTAINING PROTEIN"/>
    <property type="match status" value="1"/>
</dbReference>
<dbReference type="Proteomes" id="UP001565368">
    <property type="component" value="Unassembled WGS sequence"/>
</dbReference>
<dbReference type="PANTHER" id="PTHR47966">
    <property type="entry name" value="BETA-SITE APP-CLEAVING ENZYME, ISOFORM A-RELATED"/>
    <property type="match status" value="1"/>
</dbReference>
<gene>
    <name evidence="4" type="ORF">Q8F55_006318</name>
</gene>
<dbReference type="SUPFAM" id="SSF50630">
    <property type="entry name" value="Acid proteases"/>
    <property type="match status" value="1"/>
</dbReference>
<feature type="domain" description="Peptidase A1" evidence="3">
    <location>
        <begin position="91"/>
        <end position="193"/>
    </location>
</feature>
<dbReference type="PROSITE" id="PS51767">
    <property type="entry name" value="PEPTIDASE_A1"/>
    <property type="match status" value="1"/>
</dbReference>
<protein>
    <recommendedName>
        <fullName evidence="3">Peptidase A1 domain-containing protein</fullName>
    </recommendedName>
</protein>
<dbReference type="InterPro" id="IPR001461">
    <property type="entry name" value="Aspartic_peptidase_A1"/>
</dbReference>
<evidence type="ECO:0000256" key="1">
    <source>
        <dbReference type="ARBA" id="ARBA00007447"/>
    </source>
</evidence>
<dbReference type="InterPro" id="IPR033121">
    <property type="entry name" value="PEPTIDASE_A1"/>
</dbReference>
<reference evidence="4 5" key="1">
    <citation type="submission" date="2023-08" db="EMBL/GenBank/DDBJ databases">
        <title>Annotated Genome Sequence of Vanrija albida AlHP1.</title>
        <authorList>
            <person name="Herzog R."/>
        </authorList>
    </citation>
    <scope>NUCLEOTIDE SEQUENCE [LARGE SCALE GENOMIC DNA]</scope>
    <source>
        <strain evidence="4 5">AlHP1</strain>
    </source>
</reference>
<comment type="similarity">
    <text evidence="1">Belongs to the peptidase A1 family.</text>
</comment>
<evidence type="ECO:0000313" key="4">
    <source>
        <dbReference type="EMBL" id="KAL1406906.1"/>
    </source>
</evidence>
<dbReference type="RefSeq" id="XP_069206850.1">
    <property type="nucleotide sequence ID" value="XM_069354779.1"/>
</dbReference>
<dbReference type="InterPro" id="IPR021109">
    <property type="entry name" value="Peptidase_aspartic_dom_sf"/>
</dbReference>
<sequence length="193" mass="20611">MLTAVLALALASTTTTASPTAHALLPRSDGPVDIVLVAPNRTAQDGQPWIEGAASRLLAKYADLLPSDAPAKRQQQPALDTTLSDWYDWMYSAKVAIGTPPQDFYLRLDTATPYLWVYGDECTTSNCTAAKATQSLFKHGQSSTYHDLQQTATVTYVSSSCTGPWGTDVVGVTNGLEGPARSTQSSTGYQFGE</sequence>
<name>A0ABR3PX56_9TREE</name>
<dbReference type="Pfam" id="PF00026">
    <property type="entry name" value="Asp"/>
    <property type="match status" value="1"/>
</dbReference>
<dbReference type="InterPro" id="IPR034164">
    <property type="entry name" value="Pepsin-like_dom"/>
</dbReference>
<keyword evidence="2" id="KW-0732">Signal</keyword>
<organism evidence="4 5">
    <name type="scientific">Vanrija albida</name>
    <dbReference type="NCBI Taxonomy" id="181172"/>
    <lineage>
        <taxon>Eukaryota</taxon>
        <taxon>Fungi</taxon>
        <taxon>Dikarya</taxon>
        <taxon>Basidiomycota</taxon>
        <taxon>Agaricomycotina</taxon>
        <taxon>Tremellomycetes</taxon>
        <taxon>Trichosporonales</taxon>
        <taxon>Trichosporonaceae</taxon>
        <taxon>Vanrija</taxon>
    </lineage>
</organism>
<dbReference type="GeneID" id="95987361"/>
<evidence type="ECO:0000313" key="5">
    <source>
        <dbReference type="Proteomes" id="UP001565368"/>
    </source>
</evidence>
<keyword evidence="5" id="KW-1185">Reference proteome</keyword>
<feature type="chain" id="PRO_5046185210" description="Peptidase A1 domain-containing protein" evidence="2">
    <location>
        <begin position="18"/>
        <end position="193"/>
    </location>
</feature>
<comment type="caution">
    <text evidence="4">The sequence shown here is derived from an EMBL/GenBank/DDBJ whole genome shotgun (WGS) entry which is preliminary data.</text>
</comment>
<dbReference type="CDD" id="cd05471">
    <property type="entry name" value="pepsin_like"/>
    <property type="match status" value="1"/>
</dbReference>
<evidence type="ECO:0000259" key="3">
    <source>
        <dbReference type="PROSITE" id="PS51767"/>
    </source>
</evidence>
<proteinExistence type="inferred from homology"/>
<dbReference type="EMBL" id="JBBXJM010000005">
    <property type="protein sequence ID" value="KAL1406906.1"/>
    <property type="molecule type" value="Genomic_DNA"/>
</dbReference>
<dbReference type="Gene3D" id="2.40.70.10">
    <property type="entry name" value="Acid Proteases"/>
    <property type="match status" value="1"/>
</dbReference>
<evidence type="ECO:0000256" key="2">
    <source>
        <dbReference type="SAM" id="SignalP"/>
    </source>
</evidence>
<accession>A0ABR3PX56</accession>